<dbReference type="Proteomes" id="UP001142592">
    <property type="component" value="Unassembled WGS sequence"/>
</dbReference>
<dbReference type="InterPro" id="IPR006827">
    <property type="entry name" value="Lant_deHydtase_N"/>
</dbReference>
<gene>
    <name evidence="3" type="ORF">OQZ29_13975</name>
</gene>
<feature type="domain" description="Lantibiotic dehydratase N-terminal" evidence="1">
    <location>
        <begin position="28"/>
        <end position="225"/>
    </location>
</feature>
<proteinExistence type="predicted"/>
<organism evidence="3 4">
    <name type="scientific">Pedobacter agri</name>
    <dbReference type="NCBI Taxonomy" id="454586"/>
    <lineage>
        <taxon>Bacteria</taxon>
        <taxon>Pseudomonadati</taxon>
        <taxon>Bacteroidota</taxon>
        <taxon>Sphingobacteriia</taxon>
        <taxon>Sphingobacteriales</taxon>
        <taxon>Sphingobacteriaceae</taxon>
        <taxon>Pedobacter</taxon>
    </lineage>
</organism>
<name>A0A9X3DDX3_9SPHI</name>
<protein>
    <submittedName>
        <fullName evidence="3">Thiopeptide-type bacteriocin biosynthesis protein</fullName>
    </submittedName>
</protein>
<reference evidence="3" key="1">
    <citation type="submission" date="2022-11" db="EMBL/GenBank/DDBJ databases">
        <authorList>
            <person name="Graham C."/>
            <person name="Newman J.D."/>
        </authorList>
    </citation>
    <scope>NUCLEOTIDE SEQUENCE</scope>
    <source>
        <strain evidence="3">DSM 19486</strain>
    </source>
</reference>
<evidence type="ECO:0000313" key="4">
    <source>
        <dbReference type="Proteomes" id="UP001142592"/>
    </source>
</evidence>
<comment type="caution">
    <text evidence="3">The sequence shown here is derived from an EMBL/GenBank/DDBJ whole genome shotgun (WGS) entry which is preliminary data.</text>
</comment>
<dbReference type="EMBL" id="JAPJUH010000004">
    <property type="protein sequence ID" value="MCX3265862.1"/>
    <property type="molecule type" value="Genomic_DNA"/>
</dbReference>
<dbReference type="Pfam" id="PF14028">
    <property type="entry name" value="Lant_dehydr_C"/>
    <property type="match status" value="1"/>
</dbReference>
<dbReference type="RefSeq" id="WP_010599749.1">
    <property type="nucleotide sequence ID" value="NZ_JAPJUH010000004.1"/>
</dbReference>
<dbReference type="AlphaFoldDB" id="A0A9X3DDX3"/>
<keyword evidence="4" id="KW-1185">Reference proteome</keyword>
<dbReference type="Pfam" id="PF04738">
    <property type="entry name" value="Lant_dehydr_N"/>
    <property type="match status" value="2"/>
</dbReference>
<accession>A0A9X3DDX3</accession>
<feature type="domain" description="Thiopeptide-type bacteriocin biosynthesis" evidence="2">
    <location>
        <begin position="674"/>
        <end position="919"/>
    </location>
</feature>
<dbReference type="NCBIfam" id="TIGR03891">
    <property type="entry name" value="thiopep_ocin"/>
    <property type="match status" value="1"/>
</dbReference>
<evidence type="ECO:0000313" key="3">
    <source>
        <dbReference type="EMBL" id="MCX3265862.1"/>
    </source>
</evidence>
<dbReference type="InterPro" id="IPR023809">
    <property type="entry name" value="Thiopep_bacteriocin_synth_dom"/>
</dbReference>
<evidence type="ECO:0000259" key="2">
    <source>
        <dbReference type="Pfam" id="PF14028"/>
    </source>
</evidence>
<evidence type="ECO:0000259" key="1">
    <source>
        <dbReference type="Pfam" id="PF04738"/>
    </source>
</evidence>
<sequence length="929" mass="106970">MKLNIHPSIIFRTPKFSYQADLASCWDELKEAIAVSSSAFYETIKDVQADDLNNLPSKISFTIWKYFNRAKYRSTPYGTFASFSFLNQAFQTAESKIIINEAQVVHRFIDWPYRNELHFDFERLLADNVELFSNSSYYTTSDGIRYIACTDGVFELAEIDQHDLVEQILNICSEPITVKALLAKLDLDANAETDALRLIADMHALQLIFSDRDPNIVGQDYFERIGIAATADKPQYLIAERKTISGGLDEKLLKPLPGLIQLLSKILKSNEREALTSFIRRFRQKFDQQEIALSVALDPEMGIGYDELEQAGEDDFVAQFKGEKKSEKNKNDLKAALKANLLAERFKVDEPIFLNQLSFDTNERESILPNSFSLLMSLTDDLICIDQIGGATANALTGRFSIADAAVEAYCKETSAIEQNANPEVMFFDVAYMVETNVDNINRRKLIYDHQLSILNFDTSHAPLSLRDIYISVRNNEVVLRSRQLNKRLIPRLASAYNYARSDLSVFRLLCDLQHQGLQTSLSLPLDGIFPDLDFYPRFQYYNVVLSAAKWQVNKGDFYPGKTAITVENCRVFLKTRGVCRFFKTGLSDQTLCFDLEADEDLNALILFMQKQTKLYLEEVIFPSVTSVVDQQQKPYLAQFILNLNHDDRIYRDVDDLNGHKTAIQSTFLPGKEWLYFEIFCHQQRSDELLIGVVPAFLADFSSSIKSWFFIRYNENGNHLRFRVLLHKEADGQKLISAFGDYLQDYINSGLVSDLQLKTYKREIERYGADLISEIEAHFSVDSEFVLLVLQDQTDAFTKYKWCSAVVNELRDGGVFDAKEMIKIIKLMSDSFNAEHHLEATDFKKLNQQYQLYRTTPELTDDRLCDEFNVFKNSFIAILKKTEGSRRVKLFSDLMHMHVNRLFSRDQRTNEMVMYYFLLKDMQRKNAIG</sequence>
<feature type="domain" description="Lantibiotic dehydratase N-terminal" evidence="1">
    <location>
        <begin position="259"/>
        <end position="605"/>
    </location>
</feature>